<keyword evidence="5 12" id="KW-0812">Transmembrane</keyword>
<protein>
    <submittedName>
        <fullName evidence="14">Sporulation factor SpoIVFB. Metallo peptidase. MEROPS family M50B</fullName>
    </submittedName>
</protein>
<feature type="transmembrane region" description="Helical" evidence="12">
    <location>
        <begin position="15"/>
        <end position="41"/>
    </location>
</feature>
<feature type="domain" description="Peptidase M50" evidence="13">
    <location>
        <begin position="33"/>
        <end position="104"/>
    </location>
</feature>
<evidence type="ECO:0000313" key="15">
    <source>
        <dbReference type="Proteomes" id="UP000199474"/>
    </source>
</evidence>
<evidence type="ECO:0000256" key="7">
    <source>
        <dbReference type="ARBA" id="ARBA00022801"/>
    </source>
</evidence>
<keyword evidence="11 12" id="KW-0472">Membrane</keyword>
<keyword evidence="7" id="KW-0378">Hydrolase</keyword>
<feature type="domain" description="Peptidase M50" evidence="13">
    <location>
        <begin position="112"/>
        <end position="158"/>
    </location>
</feature>
<dbReference type="Pfam" id="PF02163">
    <property type="entry name" value="Peptidase_M50"/>
    <property type="match status" value="2"/>
</dbReference>
<evidence type="ECO:0000256" key="9">
    <source>
        <dbReference type="ARBA" id="ARBA00022989"/>
    </source>
</evidence>
<dbReference type="InterPro" id="IPR008915">
    <property type="entry name" value="Peptidase_M50"/>
</dbReference>
<dbReference type="GO" id="GO:0046872">
    <property type="term" value="F:metal ion binding"/>
    <property type="evidence" value="ECO:0007669"/>
    <property type="project" value="UniProtKB-KW"/>
</dbReference>
<dbReference type="PANTHER" id="PTHR39188">
    <property type="entry name" value="MEMBRANE-ASSOCIATED ZINC METALLOPROTEASE M50B"/>
    <property type="match status" value="1"/>
</dbReference>
<dbReference type="GO" id="GO:0016020">
    <property type="term" value="C:membrane"/>
    <property type="evidence" value="ECO:0007669"/>
    <property type="project" value="UniProtKB-SubCell"/>
</dbReference>
<comment type="cofactor">
    <cofactor evidence="1">
        <name>Zn(2+)</name>
        <dbReference type="ChEBI" id="CHEBI:29105"/>
    </cofactor>
</comment>
<evidence type="ECO:0000313" key="14">
    <source>
        <dbReference type="EMBL" id="SFD58037.1"/>
    </source>
</evidence>
<feature type="transmembrane region" description="Helical" evidence="12">
    <location>
        <begin position="116"/>
        <end position="133"/>
    </location>
</feature>
<accession>A0A1I1THH1</accession>
<evidence type="ECO:0000256" key="8">
    <source>
        <dbReference type="ARBA" id="ARBA00022833"/>
    </source>
</evidence>
<keyword evidence="9 12" id="KW-1133">Transmembrane helix</keyword>
<comment type="subcellular location">
    <subcellularLocation>
        <location evidence="2">Membrane</location>
        <topology evidence="2">Multi-pass membrane protein</topology>
    </subcellularLocation>
</comment>
<keyword evidence="10" id="KW-0482">Metalloprotease</keyword>
<gene>
    <name evidence="14" type="ORF">SAMN05216238_102276</name>
</gene>
<organism evidence="14 15">
    <name type="scientific">Lentibacillus persicus</name>
    <dbReference type="NCBI Taxonomy" id="640948"/>
    <lineage>
        <taxon>Bacteria</taxon>
        <taxon>Bacillati</taxon>
        <taxon>Bacillota</taxon>
        <taxon>Bacilli</taxon>
        <taxon>Bacillales</taxon>
        <taxon>Bacillaceae</taxon>
        <taxon>Lentibacillus</taxon>
    </lineage>
</organism>
<dbReference type="STRING" id="640948.SAMN05216238_102276"/>
<keyword evidence="15" id="KW-1185">Reference proteome</keyword>
<evidence type="ECO:0000256" key="2">
    <source>
        <dbReference type="ARBA" id="ARBA00004141"/>
    </source>
</evidence>
<dbReference type="AlphaFoldDB" id="A0A1I1THH1"/>
<keyword evidence="4" id="KW-0645">Protease</keyword>
<evidence type="ECO:0000256" key="6">
    <source>
        <dbReference type="ARBA" id="ARBA00022723"/>
    </source>
</evidence>
<evidence type="ECO:0000259" key="13">
    <source>
        <dbReference type="Pfam" id="PF02163"/>
    </source>
</evidence>
<evidence type="ECO:0000256" key="4">
    <source>
        <dbReference type="ARBA" id="ARBA00022670"/>
    </source>
</evidence>
<evidence type="ECO:0000256" key="12">
    <source>
        <dbReference type="SAM" id="Phobius"/>
    </source>
</evidence>
<keyword evidence="8" id="KW-0862">Zinc</keyword>
<dbReference type="GO" id="GO:0006508">
    <property type="term" value="P:proteolysis"/>
    <property type="evidence" value="ECO:0007669"/>
    <property type="project" value="UniProtKB-KW"/>
</dbReference>
<dbReference type="Proteomes" id="UP000199474">
    <property type="component" value="Unassembled WGS sequence"/>
</dbReference>
<dbReference type="GO" id="GO:0008237">
    <property type="term" value="F:metallopeptidase activity"/>
    <property type="evidence" value="ECO:0007669"/>
    <property type="project" value="UniProtKB-KW"/>
</dbReference>
<dbReference type="PANTHER" id="PTHR39188:SF3">
    <property type="entry name" value="STAGE IV SPORULATION PROTEIN FB"/>
    <property type="match status" value="1"/>
</dbReference>
<name>A0A1I1THH1_9BACI</name>
<sequence length="287" mass="33710">MTILKWLPPIHLHPVLFVFIIISFLTGTFVDLMTILAIVLVHEIGHFTAAKLFAWRVRGIMLWIFGGVMETDENGTRPFHEEILVTLAGPIQHVFLYGLIYILSGTQTLSPSIIDMAYFYNTVIFLFNLMPIWPLDGGKIMFLIFSKIMPYRKSYNTVIILSVCINLIAVFILFTLVPFTLSAFLLFSFLLMENRKDWKQRYYVFIRFLLQRYEGRARLNHFRSIDIHYDARLMDAFNLFHRDKSHTIYVNLPNGRRHALEEAECLHSYFHDRHYRKTAGELVSYVS</sequence>
<feature type="transmembrane region" description="Helical" evidence="12">
    <location>
        <begin position="53"/>
        <end position="71"/>
    </location>
</feature>
<feature type="transmembrane region" description="Helical" evidence="12">
    <location>
        <begin position="158"/>
        <end position="191"/>
    </location>
</feature>
<proteinExistence type="inferred from homology"/>
<evidence type="ECO:0000256" key="1">
    <source>
        <dbReference type="ARBA" id="ARBA00001947"/>
    </source>
</evidence>
<evidence type="ECO:0000256" key="11">
    <source>
        <dbReference type="ARBA" id="ARBA00023136"/>
    </source>
</evidence>
<evidence type="ECO:0000256" key="5">
    <source>
        <dbReference type="ARBA" id="ARBA00022692"/>
    </source>
</evidence>
<comment type="similarity">
    <text evidence="3">Belongs to the peptidase M50B family.</text>
</comment>
<reference evidence="15" key="1">
    <citation type="submission" date="2016-10" db="EMBL/GenBank/DDBJ databases">
        <authorList>
            <person name="Varghese N."/>
            <person name="Submissions S."/>
        </authorList>
    </citation>
    <scope>NUCLEOTIDE SEQUENCE [LARGE SCALE GENOMIC DNA]</scope>
    <source>
        <strain evidence="15">DSM 22530</strain>
    </source>
</reference>
<dbReference type="RefSeq" id="WP_090081497.1">
    <property type="nucleotide sequence ID" value="NZ_FOMR01000002.1"/>
</dbReference>
<dbReference type="EMBL" id="FOMR01000002">
    <property type="protein sequence ID" value="SFD58037.1"/>
    <property type="molecule type" value="Genomic_DNA"/>
</dbReference>
<feature type="transmembrane region" description="Helical" evidence="12">
    <location>
        <begin position="83"/>
        <end position="104"/>
    </location>
</feature>
<evidence type="ECO:0000256" key="3">
    <source>
        <dbReference type="ARBA" id="ARBA00007931"/>
    </source>
</evidence>
<dbReference type="OrthoDB" id="166377at2"/>
<keyword evidence="6" id="KW-0479">Metal-binding</keyword>
<evidence type="ECO:0000256" key="10">
    <source>
        <dbReference type="ARBA" id="ARBA00023049"/>
    </source>
</evidence>